<comment type="caution">
    <text evidence="2">The sequence shown here is derived from an EMBL/GenBank/DDBJ whole genome shotgun (WGS) entry which is preliminary data.</text>
</comment>
<dbReference type="InterPro" id="IPR011146">
    <property type="entry name" value="HIT-like"/>
</dbReference>
<reference evidence="2" key="2">
    <citation type="journal article" date="2014" name="ISME J.">
        <title>Microbial stratification in low pH oxic and suboxic macroscopic growths along an acid mine drainage.</title>
        <authorList>
            <person name="Mendez-Garcia C."/>
            <person name="Mesa V."/>
            <person name="Sprenger R.R."/>
            <person name="Richter M."/>
            <person name="Diez M.S."/>
            <person name="Solano J."/>
            <person name="Bargiela R."/>
            <person name="Golyshina O.V."/>
            <person name="Manteca A."/>
            <person name="Ramos J.L."/>
            <person name="Gallego J.R."/>
            <person name="Llorente I."/>
            <person name="Martins Dos Santos V.A."/>
            <person name="Jensen O.N."/>
            <person name="Pelaez A.I."/>
            <person name="Sanchez J."/>
            <person name="Ferrer M."/>
        </authorList>
    </citation>
    <scope>NUCLEOTIDE SEQUENCE</scope>
</reference>
<dbReference type="Gene3D" id="3.30.428.10">
    <property type="entry name" value="HIT-like"/>
    <property type="match status" value="1"/>
</dbReference>
<feature type="domain" description="HIT" evidence="1">
    <location>
        <begin position="5"/>
        <end position="114"/>
    </location>
</feature>
<dbReference type="CDD" id="cd01276">
    <property type="entry name" value="PKCI_related"/>
    <property type="match status" value="1"/>
</dbReference>
<proteinExistence type="predicted"/>
<dbReference type="PRINTS" id="PR00332">
    <property type="entry name" value="HISTRIAD"/>
</dbReference>
<dbReference type="InterPro" id="IPR001310">
    <property type="entry name" value="Histidine_triad_HIT"/>
</dbReference>
<dbReference type="Pfam" id="PF01230">
    <property type="entry name" value="HIT"/>
    <property type="match status" value="1"/>
</dbReference>
<protein>
    <submittedName>
        <fullName evidence="2">HIT family protein</fullName>
    </submittedName>
</protein>
<dbReference type="InterPro" id="IPR036265">
    <property type="entry name" value="HIT-like_sf"/>
</dbReference>
<organism evidence="2">
    <name type="scientific">mine drainage metagenome</name>
    <dbReference type="NCBI Taxonomy" id="410659"/>
    <lineage>
        <taxon>unclassified sequences</taxon>
        <taxon>metagenomes</taxon>
        <taxon>ecological metagenomes</taxon>
    </lineage>
</organism>
<sequence length="114" mass="12478">MSECVFCRLANHELPSRVVDEDDEFMAFHDLHPVAPVHVLVIPKHHVDSLTQWSAVAPVQAGRLLIKVRDLAALLGVAESGYRLVINTGPEGGQTVSHLHVHLLAGRSLQWPPG</sequence>
<dbReference type="SUPFAM" id="SSF54197">
    <property type="entry name" value="HIT-like"/>
    <property type="match status" value="1"/>
</dbReference>
<dbReference type="AlphaFoldDB" id="T1C460"/>
<dbReference type="PROSITE" id="PS00892">
    <property type="entry name" value="HIT_1"/>
    <property type="match status" value="1"/>
</dbReference>
<dbReference type="InterPro" id="IPR019808">
    <property type="entry name" value="Histidine_triad_CS"/>
</dbReference>
<dbReference type="GO" id="GO:0003824">
    <property type="term" value="F:catalytic activity"/>
    <property type="evidence" value="ECO:0007669"/>
    <property type="project" value="InterPro"/>
</dbReference>
<gene>
    <name evidence="2" type="ORF">B1B_01430</name>
</gene>
<name>T1C460_9ZZZZ</name>
<accession>T1C460</accession>
<evidence type="ECO:0000313" key="2">
    <source>
        <dbReference type="EMBL" id="EQD76792.1"/>
    </source>
</evidence>
<reference evidence="2" key="1">
    <citation type="submission" date="2013-08" db="EMBL/GenBank/DDBJ databases">
        <authorList>
            <person name="Mendez C."/>
            <person name="Richter M."/>
            <person name="Ferrer M."/>
            <person name="Sanchez J."/>
        </authorList>
    </citation>
    <scope>NUCLEOTIDE SEQUENCE</scope>
</reference>
<dbReference type="PANTHER" id="PTHR23089">
    <property type="entry name" value="HISTIDINE TRIAD HIT PROTEIN"/>
    <property type="match status" value="1"/>
</dbReference>
<evidence type="ECO:0000259" key="1">
    <source>
        <dbReference type="PROSITE" id="PS51084"/>
    </source>
</evidence>
<dbReference type="PROSITE" id="PS51084">
    <property type="entry name" value="HIT_2"/>
    <property type="match status" value="1"/>
</dbReference>
<dbReference type="EMBL" id="AUZY01000977">
    <property type="protein sequence ID" value="EQD76792.1"/>
    <property type="molecule type" value="Genomic_DNA"/>
</dbReference>